<dbReference type="Pfam" id="PF08434">
    <property type="entry name" value="CLCA"/>
    <property type="match status" value="1"/>
</dbReference>
<evidence type="ECO:0000256" key="1">
    <source>
        <dbReference type="SAM" id="SignalP"/>
    </source>
</evidence>
<reference evidence="3" key="1">
    <citation type="submission" date="2021-10" db="EMBL/GenBank/DDBJ databases">
        <title>Tropical sea cucumber genome reveals ecological adaptation and Cuvierian tubules defense mechanism.</title>
        <authorList>
            <person name="Chen T."/>
        </authorList>
    </citation>
    <scope>NUCLEOTIDE SEQUENCE</scope>
    <source>
        <strain evidence="3">Nanhai2018</strain>
        <tissue evidence="3">Muscle</tissue>
    </source>
</reference>
<dbReference type="Proteomes" id="UP001152320">
    <property type="component" value="Chromosome 9"/>
</dbReference>
<evidence type="ECO:0000259" key="2">
    <source>
        <dbReference type="Pfam" id="PF08434"/>
    </source>
</evidence>
<keyword evidence="4" id="KW-1185">Reference proteome</keyword>
<proteinExistence type="predicted"/>
<dbReference type="InterPro" id="IPR013642">
    <property type="entry name" value="CLCA_N"/>
</dbReference>
<dbReference type="AlphaFoldDB" id="A0A9Q1BZT5"/>
<evidence type="ECO:0000313" key="4">
    <source>
        <dbReference type="Proteomes" id="UP001152320"/>
    </source>
</evidence>
<feature type="domain" description="Calcium-activated chloride channel N-terminal" evidence="2">
    <location>
        <begin position="46"/>
        <end position="227"/>
    </location>
</feature>
<protein>
    <submittedName>
        <fullName evidence="3">Calcium-activated chloride channel regulator 1</fullName>
    </submittedName>
</protein>
<gene>
    <name evidence="3" type="ORF">HOLleu_20410</name>
</gene>
<organism evidence="3 4">
    <name type="scientific">Holothuria leucospilota</name>
    <name type="common">Black long sea cucumber</name>
    <name type="synonym">Mertensiothuria leucospilota</name>
    <dbReference type="NCBI Taxonomy" id="206669"/>
    <lineage>
        <taxon>Eukaryota</taxon>
        <taxon>Metazoa</taxon>
        <taxon>Echinodermata</taxon>
        <taxon>Eleutherozoa</taxon>
        <taxon>Echinozoa</taxon>
        <taxon>Holothuroidea</taxon>
        <taxon>Aspidochirotacea</taxon>
        <taxon>Aspidochirotida</taxon>
        <taxon>Holothuriidae</taxon>
        <taxon>Holothuria</taxon>
    </lineage>
</organism>
<feature type="chain" id="PRO_5040152647" evidence="1">
    <location>
        <begin position="29"/>
        <end position="257"/>
    </location>
</feature>
<keyword evidence="1" id="KW-0732">Signal</keyword>
<dbReference type="OrthoDB" id="687730at2759"/>
<evidence type="ECO:0000313" key="3">
    <source>
        <dbReference type="EMBL" id="KAJ8036438.1"/>
    </source>
</evidence>
<dbReference type="EMBL" id="JAIZAY010000009">
    <property type="protein sequence ID" value="KAJ8036438.1"/>
    <property type="molecule type" value="Genomic_DNA"/>
</dbReference>
<feature type="signal peptide" evidence="1">
    <location>
        <begin position="1"/>
        <end position="28"/>
    </location>
</feature>
<accession>A0A9Q1BZT5</accession>
<name>A0A9Q1BZT5_HOLLE</name>
<comment type="caution">
    <text evidence="3">The sequence shown here is derived from an EMBL/GenBank/DDBJ whole genome shotgun (WGS) entry which is preliminary data.</text>
</comment>
<sequence length="257" mass="29534">MDAFNRLSSSCMICSFYLLALMITLSSTQDNAAYQAPFYQNFRPLQLVEGGYKGLVVAISPQIPEDDELVQSIKTVLTDFSSYLYNITNERIYLREVRILIPSTWDDKVRYVTAVSERFEESDLRIDVTPEEENLQIRNLPFTNKPTFCGSQGFYIHLTPDYLKNQTISSLYGSYNKVLAHEWAHYRWGVFDEYPRRDGPHFYLSSTGLIEGVRCTASITGEEALWRALPATICRVVSLKMLADSLMTERMEQSTLH</sequence>